<organism evidence="2 3">
    <name type="scientific">Mycena rosella</name>
    <name type="common">Pink bonnet</name>
    <name type="synonym">Agaricus rosellus</name>
    <dbReference type="NCBI Taxonomy" id="1033263"/>
    <lineage>
        <taxon>Eukaryota</taxon>
        <taxon>Fungi</taxon>
        <taxon>Dikarya</taxon>
        <taxon>Basidiomycota</taxon>
        <taxon>Agaricomycotina</taxon>
        <taxon>Agaricomycetes</taxon>
        <taxon>Agaricomycetidae</taxon>
        <taxon>Agaricales</taxon>
        <taxon>Marasmiineae</taxon>
        <taxon>Mycenaceae</taxon>
        <taxon>Mycena</taxon>
    </lineage>
</organism>
<evidence type="ECO:0000313" key="2">
    <source>
        <dbReference type="EMBL" id="KAJ7663515.1"/>
    </source>
</evidence>
<comment type="caution">
    <text evidence="2">The sequence shown here is derived from an EMBL/GenBank/DDBJ whole genome shotgun (WGS) entry which is preliminary data.</text>
</comment>
<feature type="region of interest" description="Disordered" evidence="1">
    <location>
        <begin position="114"/>
        <end position="137"/>
    </location>
</feature>
<sequence length="178" mass="20692">RFREVPTFGRSTIRRFHANVSEMKKMAARDFEDILQCAYAVFEGLLPEPHNTIILTLIYIFATWHAYAKLRMHSDSTIKTFRGVTKKLGSQARHFVRTTCDAYVKYELPQEYKRRAHRQAQKKSKTGTNPTTSKSAKERKAWNLATYKWHSMGDYPDAIIDFGTTDSYSTQIVRANFL</sequence>
<evidence type="ECO:0000313" key="3">
    <source>
        <dbReference type="Proteomes" id="UP001221757"/>
    </source>
</evidence>
<dbReference type="Proteomes" id="UP001221757">
    <property type="component" value="Unassembled WGS sequence"/>
</dbReference>
<proteinExistence type="predicted"/>
<feature type="non-terminal residue" evidence="2">
    <location>
        <position position="178"/>
    </location>
</feature>
<keyword evidence="3" id="KW-1185">Reference proteome</keyword>
<evidence type="ECO:0000256" key="1">
    <source>
        <dbReference type="SAM" id="MobiDB-lite"/>
    </source>
</evidence>
<feature type="compositionally biased region" description="Basic residues" evidence="1">
    <location>
        <begin position="114"/>
        <end position="125"/>
    </location>
</feature>
<name>A0AAD7CXN7_MYCRO</name>
<feature type="non-terminal residue" evidence="2">
    <location>
        <position position="1"/>
    </location>
</feature>
<dbReference type="AlphaFoldDB" id="A0AAD7CXN7"/>
<reference evidence="2" key="1">
    <citation type="submission" date="2023-03" db="EMBL/GenBank/DDBJ databases">
        <title>Massive genome expansion in bonnet fungi (Mycena s.s.) driven by repeated elements and novel gene families across ecological guilds.</title>
        <authorList>
            <consortium name="Lawrence Berkeley National Laboratory"/>
            <person name="Harder C.B."/>
            <person name="Miyauchi S."/>
            <person name="Viragh M."/>
            <person name="Kuo A."/>
            <person name="Thoen E."/>
            <person name="Andreopoulos B."/>
            <person name="Lu D."/>
            <person name="Skrede I."/>
            <person name="Drula E."/>
            <person name="Henrissat B."/>
            <person name="Morin E."/>
            <person name="Kohler A."/>
            <person name="Barry K."/>
            <person name="LaButti K."/>
            <person name="Morin E."/>
            <person name="Salamov A."/>
            <person name="Lipzen A."/>
            <person name="Mereny Z."/>
            <person name="Hegedus B."/>
            <person name="Baldrian P."/>
            <person name="Stursova M."/>
            <person name="Weitz H."/>
            <person name="Taylor A."/>
            <person name="Grigoriev I.V."/>
            <person name="Nagy L.G."/>
            <person name="Martin F."/>
            <person name="Kauserud H."/>
        </authorList>
    </citation>
    <scope>NUCLEOTIDE SEQUENCE</scope>
    <source>
        <strain evidence="2">CBHHK067</strain>
    </source>
</reference>
<gene>
    <name evidence="2" type="ORF">B0H17DRAFT_866957</name>
</gene>
<dbReference type="EMBL" id="JARKIE010000232">
    <property type="protein sequence ID" value="KAJ7663515.1"/>
    <property type="molecule type" value="Genomic_DNA"/>
</dbReference>
<protein>
    <submittedName>
        <fullName evidence="2">Uncharacterized protein</fullName>
    </submittedName>
</protein>
<accession>A0AAD7CXN7</accession>